<proteinExistence type="predicted"/>
<protein>
    <submittedName>
        <fullName evidence="1">Uncharacterized protein</fullName>
    </submittedName>
</protein>
<organism evidence="1">
    <name type="scientific">Bradyrhizobium quebecense</name>
    <dbReference type="NCBI Taxonomy" id="2748629"/>
    <lineage>
        <taxon>Bacteria</taxon>
        <taxon>Pseudomonadati</taxon>
        <taxon>Pseudomonadota</taxon>
        <taxon>Alphaproteobacteria</taxon>
        <taxon>Hyphomicrobiales</taxon>
        <taxon>Nitrobacteraceae</taxon>
        <taxon>Bradyrhizobium</taxon>
    </lineage>
</organism>
<dbReference type="EMBL" id="JABWSX010000001">
    <property type="protein sequence ID" value="NVL07941.1"/>
    <property type="molecule type" value="Genomic_DNA"/>
</dbReference>
<dbReference type="AlphaFoldDB" id="A0A973WPB5"/>
<sequence length="139" mass="13968">MTTNTLGTTARRNAAQMVHYLRFAVNFNDVGIAAGVRKQTLPAGALIIGTDIHVGTAFNAATTNVLTVGSAAGANADIISGAAANEGATGLTQNIPPTGAMLGPIAADTPVFVQYTQTGAAATAGQATIVIKYIPNNDL</sequence>
<dbReference type="RefSeq" id="WP_176531537.1">
    <property type="nucleotide sequence ID" value="NZ_CP088022.1"/>
</dbReference>
<gene>
    <name evidence="1" type="ORF">HU230_19760</name>
</gene>
<name>A0A973WPB5_9BRAD</name>
<evidence type="ECO:0000313" key="1">
    <source>
        <dbReference type="EMBL" id="NVL07941.1"/>
    </source>
</evidence>
<comment type="caution">
    <text evidence="1">The sequence shown here is derived from an EMBL/GenBank/DDBJ whole genome shotgun (WGS) entry which is preliminary data.</text>
</comment>
<accession>A0A973WPB5</accession>
<reference evidence="1" key="1">
    <citation type="submission" date="2020-06" db="EMBL/GenBank/DDBJ databases">
        <title>Whole Genome Sequence of Bradyrhizobium sp. Strain 66S1MB.</title>
        <authorList>
            <person name="Bromfield E."/>
            <person name="Cloutier S."/>
        </authorList>
    </citation>
    <scope>NUCLEOTIDE SEQUENCE</scope>
    <source>
        <strain evidence="1">66S1MB</strain>
    </source>
</reference>